<dbReference type="Pfam" id="PF01476">
    <property type="entry name" value="LysM"/>
    <property type="match status" value="1"/>
</dbReference>
<dbReference type="InterPro" id="IPR023346">
    <property type="entry name" value="Lysozyme-like_dom_sf"/>
</dbReference>
<dbReference type="CDD" id="cd00118">
    <property type="entry name" value="LysM"/>
    <property type="match status" value="1"/>
</dbReference>
<dbReference type="Pfam" id="PF01464">
    <property type="entry name" value="SLT"/>
    <property type="match status" value="1"/>
</dbReference>
<dbReference type="SUPFAM" id="SSF54106">
    <property type="entry name" value="LysM domain"/>
    <property type="match status" value="1"/>
</dbReference>
<dbReference type="GO" id="GO:0008933">
    <property type="term" value="F:peptidoglycan lytic transglycosylase activity"/>
    <property type="evidence" value="ECO:0007669"/>
    <property type="project" value="InterPro"/>
</dbReference>
<accession>A0A915YIW4</accession>
<gene>
    <name evidence="6" type="ORF">AsAng_0047720</name>
</gene>
<dbReference type="InterPro" id="IPR036779">
    <property type="entry name" value="LysM_dom_sf"/>
</dbReference>
<evidence type="ECO:0000259" key="5">
    <source>
        <dbReference type="PROSITE" id="PS51782"/>
    </source>
</evidence>
<evidence type="ECO:0000256" key="3">
    <source>
        <dbReference type="SAM" id="MobiDB-lite"/>
    </source>
</evidence>
<dbReference type="EMBL" id="AP026867">
    <property type="protein sequence ID" value="BDS14009.1"/>
    <property type="molecule type" value="Genomic_DNA"/>
</dbReference>
<dbReference type="KEGG" id="aup:AsAng_0047720"/>
<dbReference type="InterPro" id="IPR008258">
    <property type="entry name" value="Transglycosylase_SLT_dom_1"/>
</dbReference>
<feature type="chain" id="PRO_5037135182" evidence="4">
    <location>
        <begin position="27"/>
        <end position="698"/>
    </location>
</feature>
<dbReference type="PROSITE" id="PS51782">
    <property type="entry name" value="LYSM"/>
    <property type="match status" value="1"/>
</dbReference>
<dbReference type="GO" id="GO:0000270">
    <property type="term" value="P:peptidoglycan metabolic process"/>
    <property type="evidence" value="ECO:0007669"/>
    <property type="project" value="InterPro"/>
</dbReference>
<dbReference type="InterPro" id="IPR000189">
    <property type="entry name" value="Transglyc_AS"/>
</dbReference>
<feature type="domain" description="LysM" evidence="5">
    <location>
        <begin position="650"/>
        <end position="695"/>
    </location>
</feature>
<dbReference type="Gene3D" id="3.10.350.10">
    <property type="entry name" value="LysM domain"/>
    <property type="match status" value="1"/>
</dbReference>
<keyword evidence="4" id="KW-0732">Signal</keyword>
<dbReference type="PANTHER" id="PTHR37423">
    <property type="entry name" value="SOLUBLE LYTIC MUREIN TRANSGLYCOSYLASE-RELATED"/>
    <property type="match status" value="1"/>
</dbReference>
<evidence type="ECO:0000256" key="1">
    <source>
        <dbReference type="ARBA" id="ARBA00007734"/>
    </source>
</evidence>
<feature type="region of interest" description="Disordered" evidence="3">
    <location>
        <begin position="449"/>
        <end position="473"/>
    </location>
</feature>
<keyword evidence="2" id="KW-0175">Coiled coil</keyword>
<comment type="similarity">
    <text evidence="1">Belongs to the transglycosylase Slt family.</text>
</comment>
<dbReference type="SMART" id="SM00257">
    <property type="entry name" value="LysM"/>
    <property type="match status" value="2"/>
</dbReference>
<reference evidence="6" key="1">
    <citation type="submission" date="2022-09" db="EMBL/GenBank/DDBJ databases">
        <title>Aureispira anguillicida sp. nov., isolated from Leptocephalus of Japanese eel Anguilla japonica.</title>
        <authorList>
            <person name="Yuasa K."/>
            <person name="Mekata T."/>
            <person name="Ikunari K."/>
        </authorList>
    </citation>
    <scope>NUCLEOTIDE SEQUENCE</scope>
    <source>
        <strain evidence="6">EL160426</strain>
    </source>
</reference>
<proteinExistence type="inferred from homology"/>
<organism evidence="6 7">
    <name type="scientific">Aureispira anguillae</name>
    <dbReference type="NCBI Taxonomy" id="2864201"/>
    <lineage>
        <taxon>Bacteria</taxon>
        <taxon>Pseudomonadati</taxon>
        <taxon>Bacteroidota</taxon>
        <taxon>Saprospiria</taxon>
        <taxon>Saprospirales</taxon>
        <taxon>Saprospiraceae</taxon>
        <taxon>Aureispira</taxon>
    </lineage>
</organism>
<evidence type="ECO:0000256" key="4">
    <source>
        <dbReference type="SAM" id="SignalP"/>
    </source>
</evidence>
<protein>
    <submittedName>
        <fullName evidence="6">Transglycosylase SLT domain-containing protein</fullName>
    </submittedName>
</protein>
<sequence>MNFNCTALKTTWLVLLTLCCYNWTYATSPDFPEINDDLSKLLVDGMGGLMNDYPNEDPDFPTFTDEHYRARFMEMSGAIQYRLTADIKNHIIHRTERYRSATERTLGLTEMYFPIFEEYLAAKNIPHHLKYLPIVESNLNAVAKSHASAVGLWQFIPGTGKLYGLKVASYLDERSDTHKASNAAATMLANLYKRYGDWPLALAAYNCGPGRVDKYVKGNDKNFWDIRKFLPRETQMYVPYFMAVAYSYEFYHLHELKPKRLPSDLVLTDSIHLEPGYQTLSQLSKTYKIDKDTLKRLNPGYIKNYVPSSSKNSILVLPARIVAKVRGYEAGWKRIMSMKTENPIKCIRRVNTEADLNRMMRAHRFSRQDLLFWNGLPSNYRVKKGDVIAIRKYYVPKDAWAKKEVRKNIKGISIASLKVVGLDDKKKKAVTAPVYVTIKSKKLAQKIAASSVNPTHRNNNSNLKTAPTKGNPYQLSNKATALTAQKARKTEVITTVSKNRSRGRRLRNNASSNSNSYLVPTKNNPKIIEKKVEQPLVREPAVSQAALAQKKIEDAAIKKATATRQVKQLSRSIQSKEQAVIKAKAYTPTSAEEVSTLSYLTKEVAVLKKERLAKKKASELNKVKAAKALKEKQELEAKKAAEKQLANTYQYHIVTEKETIWDIEKQYQGISARSILLLNNISTSTILRKGMKLKIRVQ</sequence>
<name>A0A915YIW4_9BACT</name>
<dbReference type="PROSITE" id="PS00922">
    <property type="entry name" value="TRANSGLYCOSYLASE"/>
    <property type="match status" value="1"/>
</dbReference>
<dbReference type="Proteomes" id="UP001060919">
    <property type="component" value="Chromosome"/>
</dbReference>
<evidence type="ECO:0000313" key="7">
    <source>
        <dbReference type="Proteomes" id="UP001060919"/>
    </source>
</evidence>
<dbReference type="PANTHER" id="PTHR37423:SF2">
    <property type="entry name" value="MEMBRANE-BOUND LYTIC MUREIN TRANSGLYCOSYLASE C"/>
    <property type="match status" value="1"/>
</dbReference>
<dbReference type="AlphaFoldDB" id="A0A915YIW4"/>
<evidence type="ECO:0000313" key="6">
    <source>
        <dbReference type="EMBL" id="BDS14009.1"/>
    </source>
</evidence>
<evidence type="ECO:0000256" key="2">
    <source>
        <dbReference type="SAM" id="Coils"/>
    </source>
</evidence>
<feature type="signal peptide" evidence="4">
    <location>
        <begin position="1"/>
        <end position="26"/>
    </location>
</feature>
<dbReference type="SUPFAM" id="SSF53955">
    <property type="entry name" value="Lysozyme-like"/>
    <property type="match status" value="1"/>
</dbReference>
<feature type="compositionally biased region" description="Polar residues" evidence="3">
    <location>
        <begin position="449"/>
        <end position="465"/>
    </location>
</feature>
<dbReference type="CDD" id="cd16894">
    <property type="entry name" value="MltD-like"/>
    <property type="match status" value="1"/>
</dbReference>
<keyword evidence="7" id="KW-1185">Reference proteome</keyword>
<dbReference type="RefSeq" id="WP_264789251.1">
    <property type="nucleotide sequence ID" value="NZ_AP026867.1"/>
</dbReference>
<feature type="region of interest" description="Disordered" evidence="3">
    <location>
        <begin position="497"/>
        <end position="521"/>
    </location>
</feature>
<dbReference type="Gene3D" id="1.10.530.10">
    <property type="match status" value="1"/>
</dbReference>
<dbReference type="GO" id="GO:0016020">
    <property type="term" value="C:membrane"/>
    <property type="evidence" value="ECO:0007669"/>
    <property type="project" value="InterPro"/>
</dbReference>
<feature type="coiled-coil region" evidence="2">
    <location>
        <begin position="552"/>
        <end position="579"/>
    </location>
</feature>
<dbReference type="InterPro" id="IPR018392">
    <property type="entry name" value="LysM"/>
</dbReference>